<proteinExistence type="predicted"/>
<evidence type="ECO:0000256" key="1">
    <source>
        <dbReference type="SAM" id="MobiDB-lite"/>
    </source>
</evidence>
<evidence type="ECO:0000313" key="2">
    <source>
        <dbReference type="EMBL" id="KAJ4467160.1"/>
    </source>
</evidence>
<feature type="region of interest" description="Disordered" evidence="1">
    <location>
        <begin position="1"/>
        <end position="98"/>
    </location>
</feature>
<accession>A0A9W9DFM2</accession>
<protein>
    <submittedName>
        <fullName evidence="2">Uncharacterized protein</fullName>
    </submittedName>
</protein>
<sequence>MSRRRAAQQSGGNKPVASIALNAPSKVNSQETRSQKRKLAGIADNRELNAEQPEQPAKRSRRQTKESGLGSALAPLQNVLKTPTPAPTTRRKMARIPSTAISQASVAMAESRTLEPAMPTTTIKIPCLACRGGPVLIQTDDEDEDNPSSKWLQAQQEFKDAQENDSDSESDMIGLPNACPLGELPFPKPPRAPQLLRKLRDLDLGNVEATPHVELRIASPLPPPTLEDDHPRT</sequence>
<reference evidence="2" key="2">
    <citation type="journal article" date="2023" name="Proc. Natl. Acad. Sci. U.S.A.">
        <title>A global phylogenomic analysis of the shiitake genus Lentinula.</title>
        <authorList>
            <person name="Sierra-Patev S."/>
            <person name="Min B."/>
            <person name="Naranjo-Ortiz M."/>
            <person name="Looney B."/>
            <person name="Konkel Z."/>
            <person name="Slot J.C."/>
            <person name="Sakamoto Y."/>
            <person name="Steenwyk J.L."/>
            <person name="Rokas A."/>
            <person name="Carro J."/>
            <person name="Camarero S."/>
            <person name="Ferreira P."/>
            <person name="Molpeceres G."/>
            <person name="Ruiz-Duenas F.J."/>
            <person name="Serrano A."/>
            <person name="Henrissat B."/>
            <person name="Drula E."/>
            <person name="Hughes K.W."/>
            <person name="Mata J.L."/>
            <person name="Ishikawa N.K."/>
            <person name="Vargas-Isla R."/>
            <person name="Ushijima S."/>
            <person name="Smith C.A."/>
            <person name="Donoghue J."/>
            <person name="Ahrendt S."/>
            <person name="Andreopoulos W."/>
            <person name="He G."/>
            <person name="LaButti K."/>
            <person name="Lipzen A."/>
            <person name="Ng V."/>
            <person name="Riley R."/>
            <person name="Sandor L."/>
            <person name="Barry K."/>
            <person name="Martinez A.T."/>
            <person name="Xiao Y."/>
            <person name="Gibbons J.G."/>
            <person name="Terashima K."/>
            <person name="Grigoriev I.V."/>
            <person name="Hibbett D."/>
        </authorList>
    </citation>
    <scope>NUCLEOTIDE SEQUENCE</scope>
    <source>
        <strain evidence="2">Sp2 HRB7682 ss15</strain>
    </source>
</reference>
<gene>
    <name evidence="2" type="ORF">C8J55DRAFT_565415</name>
</gene>
<dbReference type="Proteomes" id="UP001150238">
    <property type="component" value="Unassembled WGS sequence"/>
</dbReference>
<reference evidence="2" key="1">
    <citation type="submission" date="2022-08" db="EMBL/GenBank/DDBJ databases">
        <authorList>
            <consortium name="DOE Joint Genome Institute"/>
            <person name="Min B."/>
            <person name="Riley R."/>
            <person name="Sierra-Patev S."/>
            <person name="Naranjo-Ortiz M."/>
            <person name="Looney B."/>
            <person name="Konkel Z."/>
            <person name="Slot J.C."/>
            <person name="Sakamoto Y."/>
            <person name="Steenwyk J.L."/>
            <person name="Rokas A."/>
            <person name="Carro J."/>
            <person name="Camarero S."/>
            <person name="Ferreira P."/>
            <person name="Molpeceres G."/>
            <person name="Ruiz-Duenas F.J."/>
            <person name="Serrano A."/>
            <person name="Henrissat B."/>
            <person name="Drula E."/>
            <person name="Hughes K.W."/>
            <person name="Mata J.L."/>
            <person name="Ishikawa N.K."/>
            <person name="Vargas-Isla R."/>
            <person name="Ushijima S."/>
            <person name="Smith C.A."/>
            <person name="Ahrendt S."/>
            <person name="Andreopoulos W."/>
            <person name="He G."/>
            <person name="Labutti K."/>
            <person name="Lipzen A."/>
            <person name="Ng V."/>
            <person name="Sandor L."/>
            <person name="Barry K."/>
            <person name="Martinez A.T."/>
            <person name="Xiao Y."/>
            <person name="Gibbons J.G."/>
            <person name="Terashima K."/>
            <person name="Hibbett D.S."/>
            <person name="Grigoriev I.V."/>
        </authorList>
    </citation>
    <scope>NUCLEOTIDE SEQUENCE</scope>
    <source>
        <strain evidence="2">Sp2 HRB7682 ss15</strain>
    </source>
</reference>
<evidence type="ECO:0000313" key="3">
    <source>
        <dbReference type="Proteomes" id="UP001150238"/>
    </source>
</evidence>
<feature type="region of interest" description="Disordered" evidence="1">
    <location>
        <begin position="208"/>
        <end position="233"/>
    </location>
</feature>
<name>A0A9W9DFM2_9AGAR</name>
<feature type="region of interest" description="Disordered" evidence="1">
    <location>
        <begin position="138"/>
        <end position="192"/>
    </location>
</feature>
<comment type="caution">
    <text evidence="2">The sequence shown here is derived from an EMBL/GenBank/DDBJ whole genome shotgun (WGS) entry which is preliminary data.</text>
</comment>
<dbReference type="AlphaFoldDB" id="A0A9W9DFM2"/>
<dbReference type="EMBL" id="JANVFS010000042">
    <property type="protein sequence ID" value="KAJ4467160.1"/>
    <property type="molecule type" value="Genomic_DNA"/>
</dbReference>
<organism evidence="2 3">
    <name type="scientific">Lentinula lateritia</name>
    <dbReference type="NCBI Taxonomy" id="40482"/>
    <lineage>
        <taxon>Eukaryota</taxon>
        <taxon>Fungi</taxon>
        <taxon>Dikarya</taxon>
        <taxon>Basidiomycota</taxon>
        <taxon>Agaricomycotina</taxon>
        <taxon>Agaricomycetes</taxon>
        <taxon>Agaricomycetidae</taxon>
        <taxon>Agaricales</taxon>
        <taxon>Marasmiineae</taxon>
        <taxon>Omphalotaceae</taxon>
        <taxon>Lentinula</taxon>
    </lineage>
</organism>